<dbReference type="Gene3D" id="3.40.50.10610">
    <property type="entry name" value="ABC-type transport auxiliary lipoprotein component"/>
    <property type="match status" value="1"/>
</dbReference>
<organism evidence="1 2">
    <name type="scientific">Leptospira saintgironsiae</name>
    <dbReference type="NCBI Taxonomy" id="2023183"/>
    <lineage>
        <taxon>Bacteria</taxon>
        <taxon>Pseudomonadati</taxon>
        <taxon>Spirochaetota</taxon>
        <taxon>Spirochaetia</taxon>
        <taxon>Leptospirales</taxon>
        <taxon>Leptospiraceae</taxon>
        <taxon>Leptospira</taxon>
    </lineage>
</organism>
<dbReference type="PROSITE" id="PS51257">
    <property type="entry name" value="PROKAR_LIPOPROTEIN"/>
    <property type="match status" value="1"/>
</dbReference>
<dbReference type="Pfam" id="PF03783">
    <property type="entry name" value="CsgG"/>
    <property type="match status" value="1"/>
</dbReference>
<evidence type="ECO:0000313" key="2">
    <source>
        <dbReference type="Proteomes" id="UP000231926"/>
    </source>
</evidence>
<gene>
    <name evidence="1" type="ORF">CH362_13045</name>
</gene>
<dbReference type="GO" id="GO:0030288">
    <property type="term" value="C:outer membrane-bounded periplasmic space"/>
    <property type="evidence" value="ECO:0007669"/>
    <property type="project" value="InterPro"/>
</dbReference>
<dbReference type="EMBL" id="NPDR01000005">
    <property type="protein sequence ID" value="PJZ48690.1"/>
    <property type="molecule type" value="Genomic_DNA"/>
</dbReference>
<protein>
    <submittedName>
        <fullName evidence="1">Curli assembly protein CsgG</fullName>
    </submittedName>
</protein>
<dbReference type="AlphaFoldDB" id="A0A2M9YAW4"/>
<dbReference type="OrthoDB" id="338076at2"/>
<comment type="caution">
    <text evidence="1">The sequence shown here is derived from an EMBL/GenBank/DDBJ whole genome shotgun (WGS) entry which is preliminary data.</text>
</comment>
<reference evidence="1 2" key="1">
    <citation type="submission" date="2017-07" db="EMBL/GenBank/DDBJ databases">
        <title>Leptospira spp. isolated from tropical soils.</title>
        <authorList>
            <person name="Thibeaux R."/>
            <person name="Iraola G."/>
            <person name="Ferres I."/>
            <person name="Bierque E."/>
            <person name="Girault D."/>
            <person name="Soupe-Gilbert M.-E."/>
            <person name="Picardeau M."/>
            <person name="Goarant C."/>
        </authorList>
    </citation>
    <scope>NUCLEOTIDE SEQUENCE [LARGE SCALE GENOMIC DNA]</scope>
    <source>
        <strain evidence="1 2">FH4-C-A2</strain>
    </source>
</reference>
<name>A0A2M9YAW4_9LEPT</name>
<dbReference type="InterPro" id="IPR005534">
    <property type="entry name" value="Curli_assmbl/transp-comp_CsgG"/>
</dbReference>
<evidence type="ECO:0000313" key="1">
    <source>
        <dbReference type="EMBL" id="PJZ48690.1"/>
    </source>
</evidence>
<proteinExistence type="predicted"/>
<keyword evidence="2" id="KW-1185">Reference proteome</keyword>
<sequence>MKIRIFLFSVIILFVSCTSSGEVKKKAKDPNAGVATIASELRYQFLSSLKAQGGKLPARLAILNIINEDGSNSQLGRLVTDRLGKELFDPKTFQLLERDRLNRVIGEQDFQASGLVLNDQIVSIGKLSGAEYLALGQLVFQDQEFLLNIRIVSLGGVICATADIVFDSDNETYSKYKESVK</sequence>
<accession>A0A2M9YAW4</accession>
<dbReference type="Proteomes" id="UP000231926">
    <property type="component" value="Unassembled WGS sequence"/>
</dbReference>
<dbReference type="RefSeq" id="WP_100710786.1">
    <property type="nucleotide sequence ID" value="NZ_NPDR01000005.1"/>
</dbReference>